<comment type="subcellular location">
    <subcellularLocation>
        <location evidence="1 10">Cell inner membrane</location>
    </subcellularLocation>
</comment>
<keyword evidence="14" id="KW-1185">Reference proteome</keyword>
<dbReference type="Pfam" id="PF03934">
    <property type="entry name" value="T2SSK"/>
    <property type="match status" value="1"/>
</dbReference>
<keyword evidence="8" id="KW-1133">Transmembrane helix</keyword>
<comment type="caution">
    <text evidence="13">The sequence shown here is derived from an EMBL/GenBank/DDBJ whole genome shotgun (WGS) entry which is preliminary data.</text>
</comment>
<dbReference type="Gene3D" id="1.10.40.60">
    <property type="entry name" value="EpsJ-like"/>
    <property type="match status" value="2"/>
</dbReference>
<dbReference type="RefSeq" id="WP_289366826.1">
    <property type="nucleotide sequence ID" value="NZ_JAUCBP010000013.1"/>
</dbReference>
<evidence type="ECO:0000256" key="1">
    <source>
        <dbReference type="ARBA" id="ARBA00004533"/>
    </source>
</evidence>
<evidence type="ECO:0000256" key="2">
    <source>
        <dbReference type="ARBA" id="ARBA00007246"/>
    </source>
</evidence>
<dbReference type="SUPFAM" id="SSF54523">
    <property type="entry name" value="Pili subunits"/>
    <property type="match status" value="1"/>
</dbReference>
<evidence type="ECO:0000256" key="3">
    <source>
        <dbReference type="ARBA" id="ARBA00022448"/>
    </source>
</evidence>
<sequence>MKTRIARARGVALLIVLLVVALVAIVGTEMVARLQLQAQRTANIKDSNQAYWYALGAEQYARKSIELLFEQSNDKIHLDQPWSQEFIYPLDNGGIKAQLVDLQSCFNLNSLRTNSQSNNTNNREQVTATMEAFHRLMLTRDLLPELDSFTADTVRDSLADWLDEDDSLRSYGAEDIDYESLPNPYLAANTLMLNKTELRMVNGVSPEWINELLPYVCAIPNDARMKINVNTLTEELAPVLAAVTSLDTEQAARLIAGRPADGYDDVATFLAEPDITALELDEERSQWFSVTTQYFILYTKTRYNNATFSMSSVFFVGDDNKVSVVRREFGGRY</sequence>
<evidence type="ECO:0000259" key="12">
    <source>
        <dbReference type="Pfam" id="PF21687"/>
    </source>
</evidence>
<evidence type="ECO:0000256" key="4">
    <source>
        <dbReference type="ARBA" id="ARBA00022475"/>
    </source>
</evidence>
<keyword evidence="9 10" id="KW-0472">Membrane</keyword>
<protein>
    <recommendedName>
        <fullName evidence="10">Type II secretion system protein K</fullName>
    </recommendedName>
</protein>
<dbReference type="Pfam" id="PF21687">
    <property type="entry name" value="T2SSK_1st"/>
    <property type="match status" value="1"/>
</dbReference>
<evidence type="ECO:0000256" key="8">
    <source>
        <dbReference type="ARBA" id="ARBA00022989"/>
    </source>
</evidence>
<evidence type="ECO:0000256" key="10">
    <source>
        <dbReference type="PIRNR" id="PIRNR002786"/>
    </source>
</evidence>
<dbReference type="InterPro" id="IPR038072">
    <property type="entry name" value="GspK_central_sf"/>
</dbReference>
<feature type="domain" description="T2SS protein K second SAM-like" evidence="11">
    <location>
        <begin position="227"/>
        <end position="290"/>
    </location>
</feature>
<dbReference type="InterPro" id="IPR049031">
    <property type="entry name" value="T2SSK_SAM-like_1st"/>
</dbReference>
<dbReference type="InterPro" id="IPR049179">
    <property type="entry name" value="T2SSK_SAM-like_2nd"/>
</dbReference>
<dbReference type="PANTHER" id="PTHR38831:SF1">
    <property type="entry name" value="TYPE II SECRETION SYSTEM PROTEIN K-RELATED"/>
    <property type="match status" value="1"/>
</dbReference>
<dbReference type="Gene3D" id="3.30.1300.30">
    <property type="entry name" value="GSPII I/J protein-like"/>
    <property type="match status" value="1"/>
</dbReference>
<keyword evidence="6" id="KW-0812">Transmembrane</keyword>
<evidence type="ECO:0000313" key="14">
    <source>
        <dbReference type="Proteomes" id="UP001234343"/>
    </source>
</evidence>
<evidence type="ECO:0000256" key="5">
    <source>
        <dbReference type="ARBA" id="ARBA00022519"/>
    </source>
</evidence>
<keyword evidence="5 10" id="KW-0997">Cell inner membrane</keyword>
<dbReference type="EMBL" id="JAUCBP010000013">
    <property type="protein sequence ID" value="MDM7862075.1"/>
    <property type="molecule type" value="Genomic_DNA"/>
</dbReference>
<evidence type="ECO:0000256" key="6">
    <source>
        <dbReference type="ARBA" id="ARBA00022692"/>
    </source>
</evidence>
<evidence type="ECO:0000259" key="11">
    <source>
        <dbReference type="Pfam" id="PF03934"/>
    </source>
</evidence>
<dbReference type="InterPro" id="IPR005628">
    <property type="entry name" value="GspK"/>
</dbReference>
<gene>
    <name evidence="13" type="primary">gspK</name>
    <name evidence="13" type="ORF">QTP81_15835</name>
</gene>
<dbReference type="PIRSF" id="PIRSF002786">
    <property type="entry name" value="XcpX"/>
    <property type="match status" value="1"/>
</dbReference>
<reference evidence="13 14" key="1">
    <citation type="submission" date="2023-06" db="EMBL/GenBank/DDBJ databases">
        <title>Alteromonas sp. ASW11-36 isolated from intertidal sand.</title>
        <authorList>
            <person name="Li Y."/>
        </authorList>
    </citation>
    <scope>NUCLEOTIDE SEQUENCE [LARGE SCALE GENOMIC DNA]</scope>
    <source>
        <strain evidence="13 14">ASW11-36</strain>
    </source>
</reference>
<evidence type="ECO:0000256" key="9">
    <source>
        <dbReference type="ARBA" id="ARBA00023136"/>
    </source>
</evidence>
<accession>A0ABT7T0V6</accession>
<keyword evidence="3 10" id="KW-0813">Transport</keyword>
<feature type="domain" description="T2SS protein K first SAM-like" evidence="12">
    <location>
        <begin position="104"/>
        <end position="221"/>
    </location>
</feature>
<dbReference type="SUPFAM" id="SSF158544">
    <property type="entry name" value="GspK insert domain-like"/>
    <property type="match status" value="2"/>
</dbReference>
<organism evidence="13 14">
    <name type="scientific">Alteromonas arenosi</name>
    <dbReference type="NCBI Taxonomy" id="3055817"/>
    <lineage>
        <taxon>Bacteria</taxon>
        <taxon>Pseudomonadati</taxon>
        <taxon>Pseudomonadota</taxon>
        <taxon>Gammaproteobacteria</taxon>
        <taxon>Alteromonadales</taxon>
        <taxon>Alteromonadaceae</taxon>
        <taxon>Alteromonas/Salinimonas group</taxon>
        <taxon>Alteromonas</taxon>
    </lineage>
</organism>
<comment type="similarity">
    <text evidence="2 10">Belongs to the GSP K family.</text>
</comment>
<keyword evidence="7" id="KW-0653">Protein transport</keyword>
<keyword evidence="4 10" id="KW-1003">Cell membrane</keyword>
<dbReference type="InterPro" id="IPR045584">
    <property type="entry name" value="Pilin-like"/>
</dbReference>
<evidence type="ECO:0000256" key="7">
    <source>
        <dbReference type="ARBA" id="ARBA00022927"/>
    </source>
</evidence>
<proteinExistence type="inferred from homology"/>
<dbReference type="Proteomes" id="UP001234343">
    <property type="component" value="Unassembled WGS sequence"/>
</dbReference>
<dbReference type="PANTHER" id="PTHR38831">
    <property type="entry name" value="TYPE II SECRETION SYSTEM PROTEIN K"/>
    <property type="match status" value="1"/>
</dbReference>
<evidence type="ECO:0000313" key="13">
    <source>
        <dbReference type="EMBL" id="MDM7862075.1"/>
    </source>
</evidence>
<dbReference type="NCBIfam" id="NF037980">
    <property type="entry name" value="T2SS_GspK"/>
    <property type="match status" value="1"/>
</dbReference>
<name>A0ABT7T0V6_9ALTE</name>